<feature type="transmembrane region" description="Helical" evidence="1">
    <location>
        <begin position="927"/>
        <end position="950"/>
    </location>
</feature>
<feature type="transmembrane region" description="Helical" evidence="1">
    <location>
        <begin position="962"/>
        <end position="984"/>
    </location>
</feature>
<dbReference type="AlphaFoldDB" id="A0A1G1TKQ8"/>
<dbReference type="InterPro" id="IPR022385">
    <property type="entry name" value="Rhs_assc_core"/>
</dbReference>
<name>A0A1G1TKQ8_9BACT</name>
<dbReference type="NCBIfam" id="TIGR03696">
    <property type="entry name" value="Rhs_assc_core"/>
    <property type="match status" value="1"/>
</dbReference>
<dbReference type="Gene3D" id="2.180.10.10">
    <property type="entry name" value="RHS repeat-associated core"/>
    <property type="match status" value="2"/>
</dbReference>
<evidence type="ECO:0000313" key="2">
    <source>
        <dbReference type="EMBL" id="OGX91457.1"/>
    </source>
</evidence>
<accession>A0A1G1TKQ8</accession>
<gene>
    <name evidence="2" type="ORF">BEN49_19660</name>
</gene>
<keyword evidence="1" id="KW-0812">Transmembrane</keyword>
<feature type="transmembrane region" description="Helical" evidence="1">
    <location>
        <begin position="990"/>
        <end position="1012"/>
    </location>
</feature>
<protein>
    <submittedName>
        <fullName evidence="2">Uncharacterized protein</fullName>
    </submittedName>
</protein>
<keyword evidence="3" id="KW-1185">Reference proteome</keyword>
<dbReference type="EMBL" id="MDZA01000057">
    <property type="protein sequence ID" value="OGX91457.1"/>
    <property type="molecule type" value="Genomic_DNA"/>
</dbReference>
<proteinExistence type="predicted"/>
<sequence length="1225" mass="132845">MIMSPEGVKRIVSAGEQLNSDFIARWAYLFKFDYRGRKTSKKAPGKAWEYTVYDRWDRPVATQDGNERKQGKWEFAKYDELNRIIITGQINIARTGEQLTADIESAVAAGTIGRYESSNDNATATVRIGYTLTKSWPATAAGTDLYTVNYFDNYSFLNASQDRLRYKQEASSDLSSPNAASTLTVGFPTIIQTRILGSNNWLIAVTYYNDKARILQTTKENQLGNVDRVTTEYDYPGKIIKTYTAHNVTASGPTHTILYRYTYYDDGSPNELFAWFNKKDGAAEILLSKKEYNELGQLVDEKLGFNPASGKYLQSIDYRYNTKGQPSCLNNRDLQDGVTTNDDLDAEPDLFGLELKYDTDLQTGSTAACYNGNIAESLWKSRRDNKLRSFAYRYDNANRIIDAKYAAYNSGWTDEKDDVGINGSASSIGRFTTSDIKYDLNGNILQMNRVGRRTISAGGLPIYGPIDQLRYNYGSAGGNQLRSVVDQAGRSDAPNDFEDVTSSGEEYTYDANGNMASDANKSLSVSYNELDLPSQVKVGATASTSFTYSATGEKFSQIHSGGSTNSQITYVNGFVYTTVPGPALSVATPTGRALYGTTPDNATRRWIQEYHIRDHLGNLRIAFRDEGQAPVQRMAATMEAVNAEKETKTFDNLNATRQFDPNHAHTGSYAARLNAGQVQRMYGPSASVQVHAGDSLHFEAYGRYDVLKKAGVWPALLPVAVAANTDAPSATRDGQAVPRRSLIPRLAAGLTLTWAAIPHLFQRPEKVPRASIKYDFYDKDSVLVASEVKYLEHDAANAWQQLVVGFKAKEDGYVVASAQNGSPKDVWLDDFTLRTTTVAMIVQENHYDPWGQNLVDIEVAGTPDCKQQYGNQERLDDDGLEWVDHGARYYDSQLGRWHVPDPADQFSSPYLAMGNNPVVHTDPDGKIIPLLVIGGAALVGGIINVAAHWGKINSSPHGFRDGLVAFGIGAAAGTLSAVTGGAAAGAVATAYGAGAAATIGGGAIIGAVGAAYGSILGGIGNTAYFQDPYSLKQMLYDTAIGAAAGGLINGAVKGVNYLKGRWAPSPLGEAPLQTASPPSDASPLSDDQIAKLENGETIFDGAVDDAGNQMNSFAGNKAGDVASSSARRVGVQLETIQDVYANPELLRGRSPSEIKDLLGDTPGWRVETLGKGSQAGRGMVIKQYLPNGNPSGKLIQWHPGGGHHGPLPYWKVKGIPNLPNSPEIF</sequence>
<evidence type="ECO:0000313" key="3">
    <source>
        <dbReference type="Proteomes" id="UP000177506"/>
    </source>
</evidence>
<keyword evidence="1" id="KW-0472">Membrane</keyword>
<dbReference type="Proteomes" id="UP000177506">
    <property type="component" value="Unassembled WGS sequence"/>
</dbReference>
<organism evidence="2 3">
    <name type="scientific">Hymenobacter coccineus</name>
    <dbReference type="NCBI Taxonomy" id="1908235"/>
    <lineage>
        <taxon>Bacteria</taxon>
        <taxon>Pseudomonadati</taxon>
        <taxon>Bacteroidota</taxon>
        <taxon>Cytophagia</taxon>
        <taxon>Cytophagales</taxon>
        <taxon>Hymenobacteraceae</taxon>
        <taxon>Hymenobacter</taxon>
    </lineage>
</organism>
<keyword evidence="1" id="KW-1133">Transmembrane helix</keyword>
<evidence type="ECO:0000256" key="1">
    <source>
        <dbReference type="SAM" id="Phobius"/>
    </source>
</evidence>
<comment type="caution">
    <text evidence="2">The sequence shown here is derived from an EMBL/GenBank/DDBJ whole genome shotgun (WGS) entry which is preliminary data.</text>
</comment>
<reference evidence="2 3" key="1">
    <citation type="submission" date="2016-08" db="EMBL/GenBank/DDBJ databases">
        <title>Hymenobacter coccineus sp. nov., Hymenobacter lapidarius sp. nov. and Hymenobacter glacialis sp. nov., isolated from Antarctic soil.</title>
        <authorList>
            <person name="Sedlacek I."/>
            <person name="Kralova S."/>
            <person name="Kyrova K."/>
            <person name="Maslanova I."/>
            <person name="Stankova E."/>
            <person name="Vrbovska V."/>
            <person name="Nemec M."/>
            <person name="Bartak M."/>
            <person name="Svec P."/>
            <person name="Busse H.-J."/>
            <person name="Pantucek R."/>
        </authorList>
    </citation>
    <scope>NUCLEOTIDE SEQUENCE [LARGE SCALE GENOMIC DNA]</scope>
    <source>
        <strain evidence="2 3">CCM 8649</strain>
    </source>
</reference>